<dbReference type="PATRIC" id="fig|1197174.4.peg.451"/>
<dbReference type="AlphaFoldDB" id="J2IJD1"/>
<dbReference type="Proteomes" id="UP000012043">
    <property type="component" value="Unassembled WGS sequence"/>
</dbReference>
<evidence type="ECO:0000256" key="1">
    <source>
        <dbReference type="ARBA" id="ARBA00022649"/>
    </source>
</evidence>
<name>J2IJD1_9ALTE</name>
<proteinExistence type="predicted"/>
<keyword evidence="3" id="KW-1185">Reference proteome</keyword>
<protein>
    <recommendedName>
        <fullName evidence="4">Post-segregation antitoxin CcdA</fullName>
    </recommendedName>
</protein>
<organism evidence="2 3">
    <name type="scientific">Alishewanella aestuarii B11</name>
    <dbReference type="NCBI Taxonomy" id="1197174"/>
    <lineage>
        <taxon>Bacteria</taxon>
        <taxon>Pseudomonadati</taxon>
        <taxon>Pseudomonadota</taxon>
        <taxon>Gammaproteobacteria</taxon>
        <taxon>Alteromonadales</taxon>
        <taxon>Alteromonadaceae</taxon>
        <taxon>Alishewanella</taxon>
    </lineage>
</organism>
<gene>
    <name evidence="2" type="ORF">AEST_04600</name>
</gene>
<reference evidence="2 3" key="1">
    <citation type="journal article" date="2012" name="J. Bacteriol.">
        <title>Genome Sequence of Pectin-Degrading Alishewanella aestuarii Strain B11T, Isolated from Tidal Flat Sediment.</title>
        <authorList>
            <person name="Jung J."/>
            <person name="Choi S."/>
            <person name="Chun J."/>
            <person name="Park W."/>
        </authorList>
    </citation>
    <scope>NUCLEOTIDE SEQUENCE [LARGE SCALE GENOMIC DNA]</scope>
    <source>
        <strain evidence="2 3">B11</strain>
    </source>
</reference>
<comment type="caution">
    <text evidence="2">The sequence shown here is derived from an EMBL/GenBank/DDBJ whole genome shotgun (WGS) entry which is preliminary data.</text>
</comment>
<evidence type="ECO:0000313" key="3">
    <source>
        <dbReference type="Proteomes" id="UP000012043"/>
    </source>
</evidence>
<dbReference type="Pfam" id="PF07362">
    <property type="entry name" value="CcdA"/>
    <property type="match status" value="1"/>
</dbReference>
<evidence type="ECO:0008006" key="4">
    <source>
        <dbReference type="Google" id="ProtNLM"/>
    </source>
</evidence>
<keyword evidence="1" id="KW-1277">Toxin-antitoxin system</keyword>
<sequence>MYIYYTTASKGIAMVANSQVTSHKKRTNLSIDSQLLLEAKLLGINVSQAAEAGLAQAVKLQKQQRWLKDNSQAIESSNDFVTQHGLPLAEYRHF</sequence>
<dbReference type="EMBL" id="ALAB01000002">
    <property type="protein sequence ID" value="EJI86914.1"/>
    <property type="molecule type" value="Genomic_DNA"/>
</dbReference>
<evidence type="ECO:0000313" key="2">
    <source>
        <dbReference type="EMBL" id="EJI86914.1"/>
    </source>
</evidence>
<accession>J2IJD1</accession>
<dbReference type="InterPro" id="IPR009956">
    <property type="entry name" value="Post-segregation_anti-tox_CcdA"/>
</dbReference>